<dbReference type="InterPro" id="IPR020097">
    <property type="entry name" value="PsdUridine_synth_TruA_a/b_dom"/>
</dbReference>
<keyword evidence="4" id="KW-0413">Isomerase</keyword>
<dbReference type="RefSeq" id="XP_049179075.1">
    <property type="nucleotide sequence ID" value="XM_049325300.1"/>
</dbReference>
<dbReference type="InterPro" id="IPR020103">
    <property type="entry name" value="PsdUridine_synth_cat_dom_sf"/>
</dbReference>
<dbReference type="Gene3D" id="3.30.70.580">
    <property type="entry name" value="Pseudouridine synthase I, catalytic domain, N-terminal subdomain"/>
    <property type="match status" value="1"/>
</dbReference>
<dbReference type="CDD" id="cd02569">
    <property type="entry name" value="PseudoU_synth_ScPus3"/>
    <property type="match status" value="1"/>
</dbReference>
<dbReference type="GO" id="GO:0005737">
    <property type="term" value="C:cytoplasm"/>
    <property type="evidence" value="ECO:0007669"/>
    <property type="project" value="TreeGrafter"/>
</dbReference>
<feature type="region of interest" description="Disordered" evidence="6">
    <location>
        <begin position="40"/>
        <end position="60"/>
    </location>
</feature>
<protein>
    <submittedName>
        <fullName evidence="8">DEG1</fullName>
    </submittedName>
</protein>
<dbReference type="InterPro" id="IPR020095">
    <property type="entry name" value="PsdUridine_synth_TruA_C"/>
</dbReference>
<keyword evidence="3" id="KW-0819">tRNA processing</keyword>
<dbReference type="FunFam" id="3.30.70.660:FF:000012">
    <property type="entry name" value="tRNA pseudouridine synthase"/>
    <property type="match status" value="1"/>
</dbReference>
<comment type="caution">
    <text evidence="8">The sequence shown here is derived from an EMBL/GenBank/DDBJ whole genome shotgun (WGS) entry which is preliminary data.</text>
</comment>
<evidence type="ECO:0000256" key="2">
    <source>
        <dbReference type="ARBA" id="ARBA00009375"/>
    </source>
</evidence>
<dbReference type="SUPFAM" id="SSF55120">
    <property type="entry name" value="Pseudouridine synthase"/>
    <property type="match status" value="1"/>
</dbReference>
<dbReference type="HAMAP" id="MF_00171">
    <property type="entry name" value="TruA"/>
    <property type="match status" value="1"/>
</dbReference>
<name>A0AAI9SUI6_9ASCO</name>
<accession>A0AAI9SUI6</accession>
<comment type="similarity">
    <text evidence="2">Belongs to the tRNA pseudouridine synthase TruA family.</text>
</comment>
<dbReference type="PANTHER" id="PTHR11142:SF5">
    <property type="entry name" value="TRNA PSEUDOURIDINE(38_39) SYNTHASE"/>
    <property type="match status" value="1"/>
</dbReference>
<evidence type="ECO:0000256" key="6">
    <source>
        <dbReference type="SAM" id="MobiDB-lite"/>
    </source>
</evidence>
<sequence>MSSTSSSSSSSSNTSSSTSDQALDYSSWSKEELIIKIKDLEQKAQGSNGKSDMDIPHTRPNLKKRKEFDWSKQNFRFVAIKFAYLGWNYNGLAYQAEPTQLPTVEETILKTLSKVKYIPEPIEEVDFARCGRTDKGVSAMNQVISIKLRSNLTAEEQLDAANDSREVDYLAVINHNLPPDIVAHAICLRPPENFDARFSCKNRHYRYLFKKTLNLDIGLMSQAAQYYLGAHDFRNFCKLDGSKQITNFERFISRSEIIPLGDDWYCFNLIGTAFLWHQVRCMVAMLFLVGQKLEDPSIIKDLLNMTKYPTKPQYEMANEIPLVLYDCQFPEMEWKRLDCANHFNKFLSKFRGMHYNLAVKAQMSSIMESVLFGPTTTIDQATTAKTIPLGDGIGRSFANYIPLADRQRSENYEILNARWMQRKGHKRQQQREIKSD</sequence>
<dbReference type="NCBIfam" id="TIGR00071">
    <property type="entry name" value="hisT_truA"/>
    <property type="match status" value="1"/>
</dbReference>
<dbReference type="InterPro" id="IPR041707">
    <property type="entry name" value="Pus3-like"/>
</dbReference>
<evidence type="ECO:0000256" key="5">
    <source>
        <dbReference type="ARBA" id="ARBA00023242"/>
    </source>
</evidence>
<organism evidence="8 9">
    <name type="scientific">Candida oxycetoniae</name>
    <dbReference type="NCBI Taxonomy" id="497107"/>
    <lineage>
        <taxon>Eukaryota</taxon>
        <taxon>Fungi</taxon>
        <taxon>Dikarya</taxon>
        <taxon>Ascomycota</taxon>
        <taxon>Saccharomycotina</taxon>
        <taxon>Pichiomycetes</taxon>
        <taxon>Debaryomycetaceae</taxon>
        <taxon>Candida/Lodderomyces clade</taxon>
        <taxon>Candida</taxon>
    </lineage>
</organism>
<keyword evidence="5" id="KW-0539">Nucleus</keyword>
<dbReference type="GO" id="GO:0009982">
    <property type="term" value="F:pseudouridine synthase activity"/>
    <property type="evidence" value="ECO:0007669"/>
    <property type="project" value="InterPro"/>
</dbReference>
<dbReference type="InterPro" id="IPR001406">
    <property type="entry name" value="PsdUridine_synth_TruA"/>
</dbReference>
<gene>
    <name evidence="8" type="ORF">KGF56_003916</name>
</gene>
<dbReference type="FunFam" id="3.30.70.580:FF:000020">
    <property type="entry name" value="tRNA pseudouridine synthase"/>
    <property type="match status" value="1"/>
</dbReference>
<comment type="subcellular location">
    <subcellularLocation>
        <location evidence="1">Nucleus</location>
    </subcellularLocation>
</comment>
<evidence type="ECO:0000256" key="1">
    <source>
        <dbReference type="ARBA" id="ARBA00004123"/>
    </source>
</evidence>
<dbReference type="Gene3D" id="3.30.70.660">
    <property type="entry name" value="Pseudouridine synthase I, catalytic domain, C-terminal subdomain"/>
    <property type="match status" value="1"/>
</dbReference>
<dbReference type="GO" id="GO:0005634">
    <property type="term" value="C:nucleus"/>
    <property type="evidence" value="ECO:0007669"/>
    <property type="project" value="UniProtKB-SubCell"/>
</dbReference>
<dbReference type="InterPro" id="IPR020094">
    <property type="entry name" value="TruA/RsuA/RluB/E/F_N"/>
</dbReference>
<evidence type="ECO:0000259" key="7">
    <source>
        <dbReference type="Pfam" id="PF01416"/>
    </source>
</evidence>
<evidence type="ECO:0000256" key="3">
    <source>
        <dbReference type="ARBA" id="ARBA00022694"/>
    </source>
</evidence>
<dbReference type="Proteomes" id="UP001202479">
    <property type="component" value="Unassembled WGS sequence"/>
</dbReference>
<feature type="domain" description="Pseudouridine synthase I TruA alpha/beta" evidence="7">
    <location>
        <begin position="223"/>
        <end position="330"/>
    </location>
</feature>
<evidence type="ECO:0000313" key="9">
    <source>
        <dbReference type="Proteomes" id="UP001202479"/>
    </source>
</evidence>
<keyword evidence="9" id="KW-1185">Reference proteome</keyword>
<dbReference type="GO" id="GO:1990481">
    <property type="term" value="P:mRNA pseudouridine synthesis"/>
    <property type="evidence" value="ECO:0007669"/>
    <property type="project" value="TreeGrafter"/>
</dbReference>
<feature type="region of interest" description="Disordered" evidence="6">
    <location>
        <begin position="1"/>
        <end position="25"/>
    </location>
</feature>
<evidence type="ECO:0000313" key="8">
    <source>
        <dbReference type="EMBL" id="KAI3403328.2"/>
    </source>
</evidence>
<dbReference type="GO" id="GO:0003723">
    <property type="term" value="F:RNA binding"/>
    <property type="evidence" value="ECO:0007669"/>
    <property type="project" value="InterPro"/>
</dbReference>
<dbReference type="AlphaFoldDB" id="A0AAI9SUI6"/>
<dbReference type="EMBL" id="JAHUZD010000128">
    <property type="protein sequence ID" value="KAI3403328.2"/>
    <property type="molecule type" value="Genomic_DNA"/>
</dbReference>
<dbReference type="PANTHER" id="PTHR11142">
    <property type="entry name" value="PSEUDOURIDYLATE SYNTHASE"/>
    <property type="match status" value="1"/>
</dbReference>
<feature type="compositionally biased region" description="Low complexity" evidence="6">
    <location>
        <begin position="1"/>
        <end position="19"/>
    </location>
</feature>
<dbReference type="GeneID" id="73381531"/>
<proteinExistence type="inferred from homology"/>
<evidence type="ECO:0000256" key="4">
    <source>
        <dbReference type="ARBA" id="ARBA00023235"/>
    </source>
</evidence>
<dbReference type="Pfam" id="PF01416">
    <property type="entry name" value="PseudoU_synth_1"/>
    <property type="match status" value="1"/>
</dbReference>
<dbReference type="GO" id="GO:0031119">
    <property type="term" value="P:tRNA pseudouridine synthesis"/>
    <property type="evidence" value="ECO:0007669"/>
    <property type="project" value="TreeGrafter"/>
</dbReference>
<reference evidence="8" key="1">
    <citation type="journal article" date="2022" name="DNA Res.">
        <title>Genome analysis of five recently described species of the CUG-Ser clade uncovers Candida theae as a new hybrid lineage with pathogenic potential in the Candida parapsilosis species complex.</title>
        <authorList>
            <person name="Mixao V."/>
            <person name="Del Olmo V."/>
            <person name="Hegedusova E."/>
            <person name="Saus E."/>
            <person name="Pryszcz L."/>
            <person name="Cillingova A."/>
            <person name="Nosek J."/>
            <person name="Gabaldon T."/>
        </authorList>
    </citation>
    <scope>NUCLEOTIDE SEQUENCE</scope>
    <source>
        <strain evidence="8">CBS 10844</strain>
    </source>
</reference>